<evidence type="ECO:0000256" key="1">
    <source>
        <dbReference type="SAM" id="SignalP"/>
    </source>
</evidence>
<feature type="chain" id="PRO_5019539681" evidence="1">
    <location>
        <begin position="19"/>
        <end position="110"/>
    </location>
</feature>
<protein>
    <submittedName>
        <fullName evidence="2">Uncharacterized protein</fullName>
    </submittedName>
</protein>
<dbReference type="GeneID" id="93587440"/>
<reference evidence="2 3" key="1">
    <citation type="submission" date="2019-01" db="EMBL/GenBank/DDBJ databases">
        <title>Intercellular communication is required for trap formation in the nematode-trapping fungus Duddingtonia flagrans.</title>
        <authorList>
            <person name="Youssar L."/>
            <person name="Wernet V."/>
            <person name="Hensel N."/>
            <person name="Hildebrandt H.-G."/>
            <person name="Fischer R."/>
        </authorList>
    </citation>
    <scope>NUCLEOTIDE SEQUENCE [LARGE SCALE GENOMIC DNA]</scope>
    <source>
        <strain evidence="2 3">CBS H-5679</strain>
    </source>
</reference>
<evidence type="ECO:0000313" key="2">
    <source>
        <dbReference type="EMBL" id="RVD86876.1"/>
    </source>
</evidence>
<keyword evidence="3" id="KW-1185">Reference proteome</keyword>
<name>A0A437A6Y9_ARTFL</name>
<organism evidence="2 3">
    <name type="scientific">Arthrobotrys flagrans</name>
    <name type="common">Nematode-trapping fungus</name>
    <name type="synonym">Trichothecium flagrans</name>
    <dbReference type="NCBI Taxonomy" id="97331"/>
    <lineage>
        <taxon>Eukaryota</taxon>
        <taxon>Fungi</taxon>
        <taxon>Dikarya</taxon>
        <taxon>Ascomycota</taxon>
        <taxon>Pezizomycotina</taxon>
        <taxon>Orbiliomycetes</taxon>
        <taxon>Orbiliales</taxon>
        <taxon>Orbiliaceae</taxon>
        <taxon>Arthrobotrys</taxon>
    </lineage>
</organism>
<proteinExistence type="predicted"/>
<evidence type="ECO:0000313" key="3">
    <source>
        <dbReference type="Proteomes" id="UP000283090"/>
    </source>
</evidence>
<dbReference type="AlphaFoldDB" id="A0A437A6Y9"/>
<dbReference type="RefSeq" id="XP_067492420.1">
    <property type="nucleotide sequence ID" value="XM_067634342.1"/>
</dbReference>
<dbReference type="Proteomes" id="UP000283090">
    <property type="component" value="Unassembled WGS sequence"/>
</dbReference>
<dbReference type="OrthoDB" id="5299134at2759"/>
<accession>A0A437A6Y9</accession>
<gene>
    <name evidence="2" type="ORF">DFL_005129</name>
</gene>
<keyword evidence="1" id="KW-0732">Signal</keyword>
<dbReference type="VEuPathDB" id="FungiDB:DFL_005129"/>
<sequence>MKISNFIVVPFLIPAVLSAPLANTGLGIYKRLSQGIYQSKILRRAPNPDAPEPGVMKKLLFETPVVEALDPEILKVLEAMPDAVFDKLSTVTSDKFLAYLDALLAGKIPE</sequence>
<dbReference type="EMBL" id="SAEB01000006">
    <property type="protein sequence ID" value="RVD86876.1"/>
    <property type="molecule type" value="Genomic_DNA"/>
</dbReference>
<comment type="caution">
    <text evidence="2">The sequence shown here is derived from an EMBL/GenBank/DDBJ whole genome shotgun (WGS) entry which is preliminary data.</text>
</comment>
<feature type="signal peptide" evidence="1">
    <location>
        <begin position="1"/>
        <end position="18"/>
    </location>
</feature>